<reference evidence="2" key="1">
    <citation type="journal article" date="2020" name="Stud. Mycol.">
        <title>101 Dothideomycetes genomes: a test case for predicting lifestyles and emergence of pathogens.</title>
        <authorList>
            <person name="Haridas S."/>
            <person name="Albert R."/>
            <person name="Binder M."/>
            <person name="Bloem J."/>
            <person name="Labutti K."/>
            <person name="Salamov A."/>
            <person name="Andreopoulos B."/>
            <person name="Baker S."/>
            <person name="Barry K."/>
            <person name="Bills G."/>
            <person name="Bluhm B."/>
            <person name="Cannon C."/>
            <person name="Castanera R."/>
            <person name="Culley D."/>
            <person name="Daum C."/>
            <person name="Ezra D."/>
            <person name="Gonzalez J."/>
            <person name="Henrissat B."/>
            <person name="Kuo A."/>
            <person name="Liang C."/>
            <person name="Lipzen A."/>
            <person name="Lutzoni F."/>
            <person name="Magnuson J."/>
            <person name="Mondo S."/>
            <person name="Nolan M."/>
            <person name="Ohm R."/>
            <person name="Pangilinan J."/>
            <person name="Park H.-J."/>
            <person name="Ramirez L."/>
            <person name="Alfaro M."/>
            <person name="Sun H."/>
            <person name="Tritt A."/>
            <person name="Yoshinaga Y."/>
            <person name="Zwiers L.-H."/>
            <person name="Turgeon B."/>
            <person name="Goodwin S."/>
            <person name="Spatafora J."/>
            <person name="Crous P."/>
            <person name="Grigoriev I."/>
        </authorList>
    </citation>
    <scope>NUCLEOTIDE SEQUENCE</scope>
    <source>
        <strain evidence="2">CBS 122368</strain>
    </source>
</reference>
<name>A0A6A6I6Y3_9PLEO</name>
<sequence>MAITKTVSIADPLEPLSKSFPKPQNTSQKEHIPHPQAFRPSIFPTILRRNSKVHLIQLSTPRAPYPTSTPCMFAQGGGP</sequence>
<feature type="region of interest" description="Disordered" evidence="1">
    <location>
        <begin position="1"/>
        <end position="40"/>
    </location>
</feature>
<dbReference type="EMBL" id="ML987199">
    <property type="protein sequence ID" value="KAF2246096.1"/>
    <property type="molecule type" value="Genomic_DNA"/>
</dbReference>
<evidence type="ECO:0000256" key="1">
    <source>
        <dbReference type="SAM" id="MobiDB-lite"/>
    </source>
</evidence>
<dbReference type="RefSeq" id="XP_033681100.1">
    <property type="nucleotide sequence ID" value="XM_033836109.1"/>
</dbReference>
<evidence type="ECO:0000313" key="3">
    <source>
        <dbReference type="Proteomes" id="UP000800094"/>
    </source>
</evidence>
<evidence type="ECO:0000313" key="2">
    <source>
        <dbReference type="EMBL" id="KAF2246096.1"/>
    </source>
</evidence>
<dbReference type="GeneID" id="54589439"/>
<proteinExistence type="predicted"/>
<dbReference type="Proteomes" id="UP000800094">
    <property type="component" value="Unassembled WGS sequence"/>
</dbReference>
<dbReference type="AlphaFoldDB" id="A0A6A6I6Y3"/>
<protein>
    <submittedName>
        <fullName evidence="2">Uncharacterized protein</fullName>
    </submittedName>
</protein>
<keyword evidence="3" id="KW-1185">Reference proteome</keyword>
<accession>A0A6A6I6Y3</accession>
<gene>
    <name evidence="2" type="ORF">BU26DRAFT_61762</name>
</gene>
<organism evidence="2 3">
    <name type="scientific">Trematosphaeria pertusa</name>
    <dbReference type="NCBI Taxonomy" id="390896"/>
    <lineage>
        <taxon>Eukaryota</taxon>
        <taxon>Fungi</taxon>
        <taxon>Dikarya</taxon>
        <taxon>Ascomycota</taxon>
        <taxon>Pezizomycotina</taxon>
        <taxon>Dothideomycetes</taxon>
        <taxon>Pleosporomycetidae</taxon>
        <taxon>Pleosporales</taxon>
        <taxon>Massarineae</taxon>
        <taxon>Trematosphaeriaceae</taxon>
        <taxon>Trematosphaeria</taxon>
    </lineage>
</organism>